<dbReference type="PANTHER" id="PTHR46558">
    <property type="entry name" value="TRACRIPTIONAL REGULATORY PROTEIN-RELATED-RELATED"/>
    <property type="match status" value="1"/>
</dbReference>
<accession>A0A1L8WS43</accession>
<dbReference type="Gene3D" id="1.10.260.40">
    <property type="entry name" value="lambda repressor-like DNA-binding domains"/>
    <property type="match status" value="1"/>
</dbReference>
<dbReference type="InterPro" id="IPR001387">
    <property type="entry name" value="Cro/C1-type_HTH"/>
</dbReference>
<evidence type="ECO:0000256" key="1">
    <source>
        <dbReference type="ARBA" id="ARBA00023125"/>
    </source>
</evidence>
<evidence type="ECO:0000313" key="4">
    <source>
        <dbReference type="Proteomes" id="UP000182152"/>
    </source>
</evidence>
<dbReference type="InterPro" id="IPR010982">
    <property type="entry name" value="Lambda_DNA-bd_dom_sf"/>
</dbReference>
<reference evidence="3 4" key="1">
    <citation type="submission" date="2014-12" db="EMBL/GenBank/DDBJ databases">
        <title>Draft genome sequences of 29 type strains of Enterococci.</title>
        <authorList>
            <person name="Zhong Z."/>
            <person name="Sun Z."/>
            <person name="Liu W."/>
            <person name="Zhang W."/>
            <person name="Zhang H."/>
        </authorList>
    </citation>
    <scope>NUCLEOTIDE SEQUENCE [LARGE SCALE GENOMIC DNA]</scope>
    <source>
        <strain evidence="3 4">DSM 15687</strain>
    </source>
</reference>
<evidence type="ECO:0000313" key="3">
    <source>
        <dbReference type="EMBL" id="OJG83836.1"/>
    </source>
</evidence>
<evidence type="ECO:0000259" key="2">
    <source>
        <dbReference type="PROSITE" id="PS50943"/>
    </source>
</evidence>
<dbReference type="RefSeq" id="WP_071854322.1">
    <property type="nucleotide sequence ID" value="NZ_JXLB01000001.1"/>
</dbReference>
<dbReference type="STRING" id="150033.RV14_GL000013"/>
<organism evidence="3 4">
    <name type="scientific">Enterococcus ratti</name>
    <dbReference type="NCBI Taxonomy" id="150033"/>
    <lineage>
        <taxon>Bacteria</taxon>
        <taxon>Bacillati</taxon>
        <taxon>Bacillota</taxon>
        <taxon>Bacilli</taxon>
        <taxon>Lactobacillales</taxon>
        <taxon>Enterococcaceae</taxon>
        <taxon>Enterococcus</taxon>
    </lineage>
</organism>
<dbReference type="PANTHER" id="PTHR46558:SF4">
    <property type="entry name" value="DNA-BIDING PHAGE PROTEIN"/>
    <property type="match status" value="1"/>
</dbReference>
<comment type="caution">
    <text evidence="3">The sequence shown here is derived from an EMBL/GenBank/DDBJ whole genome shotgun (WGS) entry which is preliminary data.</text>
</comment>
<dbReference type="EMBL" id="JXLB01000001">
    <property type="protein sequence ID" value="OJG83836.1"/>
    <property type="molecule type" value="Genomic_DNA"/>
</dbReference>
<dbReference type="AlphaFoldDB" id="A0A1L8WS43"/>
<keyword evidence="4" id="KW-1185">Reference proteome</keyword>
<sequence length="88" mass="10621">MIKISYKIKNERLKKKMTQEDLAKKIFVSRQTISSWENSRSLPSYENFVLLSKFFNIPIDHFYVENNSEKEEIIYSNIRKQKNEKSDL</sequence>
<name>A0A1L8WS43_9ENTE</name>
<dbReference type="CDD" id="cd00093">
    <property type="entry name" value="HTH_XRE"/>
    <property type="match status" value="1"/>
</dbReference>
<dbReference type="SMART" id="SM00530">
    <property type="entry name" value="HTH_XRE"/>
    <property type="match status" value="1"/>
</dbReference>
<dbReference type="Proteomes" id="UP000182152">
    <property type="component" value="Unassembled WGS sequence"/>
</dbReference>
<protein>
    <recommendedName>
        <fullName evidence="2">HTH cro/C1-type domain-containing protein</fullName>
    </recommendedName>
</protein>
<dbReference type="Pfam" id="PF01381">
    <property type="entry name" value="HTH_3"/>
    <property type="match status" value="1"/>
</dbReference>
<gene>
    <name evidence="3" type="ORF">RV14_GL000013</name>
</gene>
<dbReference type="GO" id="GO:0003677">
    <property type="term" value="F:DNA binding"/>
    <property type="evidence" value="ECO:0007669"/>
    <property type="project" value="UniProtKB-KW"/>
</dbReference>
<keyword evidence="1" id="KW-0238">DNA-binding</keyword>
<dbReference type="PROSITE" id="PS50943">
    <property type="entry name" value="HTH_CROC1"/>
    <property type="match status" value="1"/>
</dbReference>
<dbReference type="SUPFAM" id="SSF47413">
    <property type="entry name" value="lambda repressor-like DNA-binding domains"/>
    <property type="match status" value="1"/>
</dbReference>
<feature type="domain" description="HTH cro/C1-type" evidence="2">
    <location>
        <begin position="8"/>
        <end position="62"/>
    </location>
</feature>
<proteinExistence type="predicted"/>